<dbReference type="InterPro" id="IPR036291">
    <property type="entry name" value="NAD(P)-bd_dom_sf"/>
</dbReference>
<gene>
    <name evidence="5" type="ORF">DH2020_002231</name>
</gene>
<dbReference type="SUPFAM" id="SSF51735">
    <property type="entry name" value="NAD(P)-binding Rossmann-fold domains"/>
    <property type="match status" value="1"/>
</dbReference>
<dbReference type="PANTHER" id="PTHR43490:SF98">
    <property type="entry name" value="OS02G0640600 PROTEIN"/>
    <property type="match status" value="1"/>
</dbReference>
<evidence type="ECO:0000313" key="6">
    <source>
        <dbReference type="Proteomes" id="UP001318860"/>
    </source>
</evidence>
<accession>A0ABR0XTL2</accession>
<evidence type="ECO:0000256" key="2">
    <source>
        <dbReference type="ARBA" id="ARBA00022857"/>
    </source>
</evidence>
<dbReference type="Gene3D" id="3.40.50.720">
    <property type="entry name" value="NAD(P)-binding Rossmann-like Domain"/>
    <property type="match status" value="1"/>
</dbReference>
<dbReference type="PRINTS" id="PR00081">
    <property type="entry name" value="GDHRDH"/>
</dbReference>
<dbReference type="Proteomes" id="UP001318860">
    <property type="component" value="Unassembled WGS sequence"/>
</dbReference>
<name>A0ABR0XTL2_REHGL</name>
<dbReference type="CDD" id="cd05324">
    <property type="entry name" value="carb_red_PTCR-like_SDR_c"/>
    <property type="match status" value="1"/>
</dbReference>
<evidence type="ECO:0000313" key="5">
    <source>
        <dbReference type="EMBL" id="KAK6162390.1"/>
    </source>
</evidence>
<comment type="similarity">
    <text evidence="1 4">Belongs to the short-chain dehydrogenases/reductases (SDR) family.</text>
</comment>
<evidence type="ECO:0008006" key="7">
    <source>
        <dbReference type="Google" id="ProtNLM"/>
    </source>
</evidence>
<evidence type="ECO:0000256" key="3">
    <source>
        <dbReference type="ARBA" id="ARBA00023002"/>
    </source>
</evidence>
<dbReference type="Pfam" id="PF00106">
    <property type="entry name" value="adh_short"/>
    <property type="match status" value="1"/>
</dbReference>
<keyword evidence="6" id="KW-1185">Reference proteome</keyword>
<protein>
    <recommendedName>
        <fullName evidence="7">(+)-neomenthol dehydrogenase</fullName>
    </recommendedName>
</protein>
<dbReference type="EMBL" id="JABTTQ020000002">
    <property type="protein sequence ID" value="KAK6162390.1"/>
    <property type="molecule type" value="Genomic_DNA"/>
</dbReference>
<keyword evidence="2" id="KW-0521">NADP</keyword>
<evidence type="ECO:0000256" key="4">
    <source>
        <dbReference type="RuleBase" id="RU000363"/>
    </source>
</evidence>
<sequence length="353" mass="38588">MLEDNSFGSSLLPPRYAVVTGANKGIGLEICRQLVSQGIIVVLTARDEKKGLEAVEKLNGCSGASDSVIFHQLHVTDLASIASLAEFIKSQFGKLDILVNNAGLLGAMAGDDAQRAWFEAASGTEGTKMNWIELMTETYDLAAECIQTNYYGTKRTTEALLPLLQLSDSPRIVNVSSEMGKLKYIPNEWVRGILNDAENLTEEKIDEVLNVLLKDFKEGSLEAKGWPLNFSAYIVSKAAMNAYTRFLAKKYPDFRINCVCPGYVKTDINYNTGLLTVAEGAESPVRLALLPDDGPSGLFFIRKEVHQFERARPRTPARKFNSAHLTRVSARRLTLASACGALSAATDAQGQQD</sequence>
<organism evidence="5 6">
    <name type="scientific">Rehmannia glutinosa</name>
    <name type="common">Chinese foxglove</name>
    <dbReference type="NCBI Taxonomy" id="99300"/>
    <lineage>
        <taxon>Eukaryota</taxon>
        <taxon>Viridiplantae</taxon>
        <taxon>Streptophyta</taxon>
        <taxon>Embryophyta</taxon>
        <taxon>Tracheophyta</taxon>
        <taxon>Spermatophyta</taxon>
        <taxon>Magnoliopsida</taxon>
        <taxon>eudicotyledons</taxon>
        <taxon>Gunneridae</taxon>
        <taxon>Pentapetalae</taxon>
        <taxon>asterids</taxon>
        <taxon>lamiids</taxon>
        <taxon>Lamiales</taxon>
        <taxon>Orobanchaceae</taxon>
        <taxon>Rehmannieae</taxon>
        <taxon>Rehmannia</taxon>
    </lineage>
</organism>
<dbReference type="Pfam" id="PF13561">
    <property type="entry name" value="adh_short_C2"/>
    <property type="match status" value="1"/>
</dbReference>
<dbReference type="InterPro" id="IPR002347">
    <property type="entry name" value="SDR_fam"/>
</dbReference>
<dbReference type="InterPro" id="IPR045313">
    <property type="entry name" value="CBR1-like"/>
</dbReference>
<dbReference type="PANTHER" id="PTHR43490">
    <property type="entry name" value="(+)-NEOMENTHOL DEHYDROGENASE"/>
    <property type="match status" value="1"/>
</dbReference>
<proteinExistence type="inferred from homology"/>
<evidence type="ECO:0000256" key="1">
    <source>
        <dbReference type="ARBA" id="ARBA00006484"/>
    </source>
</evidence>
<dbReference type="PRINTS" id="PR00080">
    <property type="entry name" value="SDRFAMILY"/>
</dbReference>
<keyword evidence="3" id="KW-0560">Oxidoreductase</keyword>
<comment type="caution">
    <text evidence="5">The sequence shown here is derived from an EMBL/GenBank/DDBJ whole genome shotgun (WGS) entry which is preliminary data.</text>
</comment>
<reference evidence="5 6" key="1">
    <citation type="journal article" date="2021" name="Comput. Struct. Biotechnol. J.">
        <title>De novo genome assembly of the potent medicinal plant Rehmannia glutinosa using nanopore technology.</title>
        <authorList>
            <person name="Ma L."/>
            <person name="Dong C."/>
            <person name="Song C."/>
            <person name="Wang X."/>
            <person name="Zheng X."/>
            <person name="Niu Y."/>
            <person name="Chen S."/>
            <person name="Feng W."/>
        </authorList>
    </citation>
    <scope>NUCLEOTIDE SEQUENCE [LARGE SCALE GENOMIC DNA]</scope>
    <source>
        <strain evidence="5">DH-2019</strain>
    </source>
</reference>